<sequence length="190" mass="21808">MSTPEWNERCSCGRKIHHPNGTLCMHCIRLLMEYIETVILLAAFVDSGHPEWEKYVNYAHNLVCSCRAVIDREYQRSSRALRDAVVVAGGGRITGISATTRRVIKIYSNEQHKISDMVFAEFPEFAFIRDATDEVEDLLDRSDENDDDSDEEDSDDCDCECYDEDGDDYDNEDMGEHDDENIDENMESDV</sequence>
<evidence type="ECO:0000256" key="1">
    <source>
        <dbReference type="SAM" id="MobiDB-lite"/>
    </source>
</evidence>
<name>A0A7I4Z3Z5_HAECO</name>
<keyword evidence="2" id="KW-1185">Reference proteome</keyword>
<protein>
    <submittedName>
        <fullName evidence="3">Zinc finger domain containing protein</fullName>
    </submittedName>
</protein>
<dbReference type="Proteomes" id="UP000025227">
    <property type="component" value="Unplaced"/>
</dbReference>
<evidence type="ECO:0000313" key="3">
    <source>
        <dbReference type="WBParaSite" id="HCON_00186150-00001"/>
    </source>
</evidence>
<reference evidence="3" key="1">
    <citation type="submission" date="2020-12" db="UniProtKB">
        <authorList>
            <consortium name="WormBaseParasite"/>
        </authorList>
    </citation>
    <scope>IDENTIFICATION</scope>
    <source>
        <strain evidence="3">MHco3</strain>
    </source>
</reference>
<evidence type="ECO:0000313" key="2">
    <source>
        <dbReference type="Proteomes" id="UP000025227"/>
    </source>
</evidence>
<dbReference type="OrthoDB" id="10618382at2759"/>
<organism evidence="2 3">
    <name type="scientific">Haemonchus contortus</name>
    <name type="common">Barber pole worm</name>
    <dbReference type="NCBI Taxonomy" id="6289"/>
    <lineage>
        <taxon>Eukaryota</taxon>
        <taxon>Metazoa</taxon>
        <taxon>Ecdysozoa</taxon>
        <taxon>Nematoda</taxon>
        <taxon>Chromadorea</taxon>
        <taxon>Rhabditida</taxon>
        <taxon>Rhabditina</taxon>
        <taxon>Rhabditomorpha</taxon>
        <taxon>Strongyloidea</taxon>
        <taxon>Trichostrongylidae</taxon>
        <taxon>Haemonchus</taxon>
    </lineage>
</organism>
<accession>A0A7I4Z3Z5</accession>
<dbReference type="AlphaFoldDB" id="A0A7I4Z3Z5"/>
<proteinExistence type="predicted"/>
<feature type="region of interest" description="Disordered" evidence="1">
    <location>
        <begin position="139"/>
        <end position="190"/>
    </location>
</feature>
<dbReference type="WBParaSite" id="HCON_00186150-00001">
    <property type="protein sequence ID" value="HCON_00186150-00001"/>
    <property type="gene ID" value="HCON_00186150"/>
</dbReference>